<protein>
    <recommendedName>
        <fullName evidence="5">Glycoside hydrolase</fullName>
    </recommendedName>
</protein>
<dbReference type="InterPro" id="IPR023346">
    <property type="entry name" value="Lysozyme-like_dom_sf"/>
</dbReference>
<organism evidence="3 4">
    <name type="scientific">Ustilaginoidea virens</name>
    <name type="common">Rice false smut fungus</name>
    <name type="synonym">Villosiclava virens</name>
    <dbReference type="NCBI Taxonomy" id="1159556"/>
    <lineage>
        <taxon>Eukaryota</taxon>
        <taxon>Fungi</taxon>
        <taxon>Dikarya</taxon>
        <taxon>Ascomycota</taxon>
        <taxon>Pezizomycotina</taxon>
        <taxon>Sordariomycetes</taxon>
        <taxon>Hypocreomycetidae</taxon>
        <taxon>Hypocreales</taxon>
        <taxon>Clavicipitaceae</taxon>
        <taxon>Ustilaginoidea</taxon>
    </lineage>
</organism>
<dbReference type="Gene3D" id="1.10.530.10">
    <property type="match status" value="1"/>
</dbReference>
<evidence type="ECO:0000313" key="4">
    <source>
        <dbReference type="Proteomes" id="UP000054053"/>
    </source>
</evidence>
<accession>A0A1B5KUL6</accession>
<evidence type="ECO:0008006" key="5">
    <source>
        <dbReference type="Google" id="ProtNLM"/>
    </source>
</evidence>
<feature type="region of interest" description="Disordered" evidence="1">
    <location>
        <begin position="98"/>
        <end position="136"/>
    </location>
</feature>
<evidence type="ECO:0000256" key="1">
    <source>
        <dbReference type="SAM" id="MobiDB-lite"/>
    </source>
</evidence>
<feature type="compositionally biased region" description="Polar residues" evidence="1">
    <location>
        <begin position="127"/>
        <end position="136"/>
    </location>
</feature>
<sequence>MKTTTAALGFVAAVAAYPAASRLDPRACTPGVLICNGASQFGLCNSNGAIAWINVADGTSCLCHGSECHIIAVSGSTESVAVSTAASATAVATTAGLAPAPAAPSADGAPVSDTPDALSASAPVATGTASPSSKSSDFVNNLEVAAAVADTPESPATSAPVPAASSASPSPSPSKSPSKSNPGSGSGSGSGSTAGSTAGKAYIKTFLGTGAPSQGWPEQSQWVDFESMWSANLANVISKACSSFGQPNNSDQESADLKKAILSVAKSSNIDARFILAVVTQESGGCVRAPTTNYGVRNPGLMQSHDGAHSCYNVNPCPSAQILGMVQDGSAGTSSGDGLQQILAKAGSGVAQYYKASRVYNSGSVAASGLLQDGIATHCYASDIANRLIGWSEGLSGCKI</sequence>
<evidence type="ECO:0000313" key="3">
    <source>
        <dbReference type="EMBL" id="GAO14672.1"/>
    </source>
</evidence>
<feature type="compositionally biased region" description="Low complexity" evidence="1">
    <location>
        <begin position="98"/>
        <end position="112"/>
    </location>
</feature>
<feature type="region of interest" description="Disordered" evidence="1">
    <location>
        <begin position="150"/>
        <end position="195"/>
    </location>
</feature>
<keyword evidence="2" id="KW-0732">Signal</keyword>
<evidence type="ECO:0000256" key="2">
    <source>
        <dbReference type="SAM" id="SignalP"/>
    </source>
</evidence>
<gene>
    <name evidence="3" type="ORF">UVI_02008800</name>
</gene>
<dbReference type="SUPFAM" id="SSF53955">
    <property type="entry name" value="Lysozyme-like"/>
    <property type="match status" value="1"/>
</dbReference>
<dbReference type="EMBL" id="BBTG02000003">
    <property type="protein sequence ID" value="GAO14672.1"/>
    <property type="molecule type" value="Genomic_DNA"/>
</dbReference>
<proteinExistence type="predicted"/>
<feature type="chain" id="PRO_5008577575" description="Glycoside hydrolase" evidence="2">
    <location>
        <begin position="17"/>
        <end position="400"/>
    </location>
</feature>
<reference evidence="4" key="1">
    <citation type="journal article" date="2016" name="Genome Announc.">
        <title>Genome sequence of Ustilaginoidea virens IPU010, a rice pathogenic fungus causing false smut.</title>
        <authorList>
            <person name="Kumagai T."/>
            <person name="Ishii T."/>
            <person name="Terai G."/>
            <person name="Umemura M."/>
            <person name="Machida M."/>
            <person name="Asai K."/>
        </authorList>
    </citation>
    <scope>NUCLEOTIDE SEQUENCE [LARGE SCALE GENOMIC DNA]</scope>
    <source>
        <strain evidence="4">IPU010</strain>
    </source>
</reference>
<dbReference type="Proteomes" id="UP000054053">
    <property type="component" value="Unassembled WGS sequence"/>
</dbReference>
<dbReference type="AlphaFoldDB" id="A0A1B5KUL6"/>
<feature type="compositionally biased region" description="Low complexity" evidence="1">
    <location>
        <begin position="154"/>
        <end position="183"/>
    </location>
</feature>
<feature type="signal peptide" evidence="2">
    <location>
        <begin position="1"/>
        <end position="16"/>
    </location>
</feature>
<comment type="caution">
    <text evidence="3">The sequence shown here is derived from an EMBL/GenBank/DDBJ whole genome shotgun (WGS) entry which is preliminary data.</text>
</comment>
<name>A0A1B5KUL6_USTVR</name>